<dbReference type="PANTHER" id="PTHR22895">
    <property type="entry name" value="ARMADILLO REPEAT-CONTAINING PROTEIN 6"/>
    <property type="match status" value="1"/>
</dbReference>
<reference evidence="4" key="2">
    <citation type="submission" date="2012-11" db="EMBL/GenBank/DDBJ databases">
        <authorList>
            <person name="Kuo A."/>
            <person name="Curtis B.A."/>
            <person name="Tanifuji G."/>
            <person name="Burki F."/>
            <person name="Gruber A."/>
            <person name="Irimia M."/>
            <person name="Maruyama S."/>
            <person name="Arias M.C."/>
            <person name="Ball S.G."/>
            <person name="Gile G.H."/>
            <person name="Hirakawa Y."/>
            <person name="Hopkins J.F."/>
            <person name="Rensing S.A."/>
            <person name="Schmutz J."/>
            <person name="Symeonidi A."/>
            <person name="Elias M."/>
            <person name="Eveleigh R.J."/>
            <person name="Herman E.K."/>
            <person name="Klute M.J."/>
            <person name="Nakayama T."/>
            <person name="Obornik M."/>
            <person name="Reyes-Prieto A."/>
            <person name="Armbrust E.V."/>
            <person name="Aves S.J."/>
            <person name="Beiko R.G."/>
            <person name="Coutinho P."/>
            <person name="Dacks J.B."/>
            <person name="Durnford D.G."/>
            <person name="Fast N.M."/>
            <person name="Green B.R."/>
            <person name="Grisdale C."/>
            <person name="Hempe F."/>
            <person name="Henrissat B."/>
            <person name="Hoppner M.P."/>
            <person name="Ishida K.-I."/>
            <person name="Kim E."/>
            <person name="Koreny L."/>
            <person name="Kroth P.G."/>
            <person name="Liu Y."/>
            <person name="Malik S.-B."/>
            <person name="Maier U.G."/>
            <person name="McRose D."/>
            <person name="Mock T."/>
            <person name="Neilson J.A."/>
            <person name="Onodera N.T."/>
            <person name="Poole A.M."/>
            <person name="Pritham E.J."/>
            <person name="Richards T.A."/>
            <person name="Rocap G."/>
            <person name="Roy S.W."/>
            <person name="Sarai C."/>
            <person name="Schaack S."/>
            <person name="Shirato S."/>
            <person name="Slamovits C.H."/>
            <person name="Spencer D.F."/>
            <person name="Suzuki S."/>
            <person name="Worden A.Z."/>
            <person name="Zauner S."/>
            <person name="Barry K."/>
            <person name="Bell C."/>
            <person name="Bharti A.K."/>
            <person name="Crow J.A."/>
            <person name="Grimwood J."/>
            <person name="Kramer R."/>
            <person name="Lindquist E."/>
            <person name="Lucas S."/>
            <person name="Salamov A."/>
            <person name="McFadden G.I."/>
            <person name="Lane C.E."/>
            <person name="Keeling P.J."/>
            <person name="Gray M.W."/>
            <person name="Grigoriev I.V."/>
            <person name="Archibald J.M."/>
        </authorList>
    </citation>
    <scope>NUCLEOTIDE SEQUENCE</scope>
    <source>
        <strain evidence="4">CCMP2712</strain>
    </source>
</reference>
<accession>L1I8C3</accession>
<proteinExistence type="predicted"/>
<dbReference type="EnsemblProtists" id="EKX32149">
    <property type="protein sequence ID" value="EKX32149"/>
    <property type="gene ID" value="GUITHDRAFT_148818"/>
</dbReference>
<dbReference type="HOGENOM" id="CLU_770725_0_0_1"/>
<evidence type="ECO:0000313" key="4">
    <source>
        <dbReference type="Proteomes" id="UP000011087"/>
    </source>
</evidence>
<evidence type="ECO:0000313" key="3">
    <source>
        <dbReference type="EnsemblProtists" id="EKX32149"/>
    </source>
</evidence>
<dbReference type="PaxDb" id="55529-EKX32149"/>
<dbReference type="Proteomes" id="UP000011087">
    <property type="component" value="Unassembled WGS sequence"/>
</dbReference>
<dbReference type="AlphaFoldDB" id="L1I8C3"/>
<protein>
    <recommendedName>
        <fullName evidence="5">Armadillo repeat-containing domain-containing protein</fullName>
    </recommendedName>
</protein>
<evidence type="ECO:0000256" key="1">
    <source>
        <dbReference type="ARBA" id="ARBA00022737"/>
    </source>
</evidence>
<dbReference type="InterPro" id="IPR011989">
    <property type="entry name" value="ARM-like"/>
</dbReference>
<dbReference type="RefSeq" id="XP_005819129.1">
    <property type="nucleotide sequence ID" value="XM_005819072.1"/>
</dbReference>
<keyword evidence="1" id="KW-0677">Repeat</keyword>
<gene>
    <name evidence="2" type="ORF">GUITHDRAFT_148818</name>
</gene>
<dbReference type="KEGG" id="gtt:GUITHDRAFT_148818"/>
<keyword evidence="4" id="KW-1185">Reference proteome</keyword>
<dbReference type="Gene3D" id="1.25.10.10">
    <property type="entry name" value="Leucine-rich Repeat Variant"/>
    <property type="match status" value="2"/>
</dbReference>
<dbReference type="PANTHER" id="PTHR22895:SF0">
    <property type="entry name" value="ARMADILLO REPEAT-CONTAINING PROTEIN 6"/>
    <property type="match status" value="1"/>
</dbReference>
<name>L1I8C3_GUITC</name>
<dbReference type="EMBL" id="JH993208">
    <property type="protein sequence ID" value="EKX32149.1"/>
    <property type="molecule type" value="Genomic_DNA"/>
</dbReference>
<organism evidence="2">
    <name type="scientific">Guillardia theta (strain CCMP2712)</name>
    <name type="common">Cryptophyte</name>
    <dbReference type="NCBI Taxonomy" id="905079"/>
    <lineage>
        <taxon>Eukaryota</taxon>
        <taxon>Cryptophyceae</taxon>
        <taxon>Pyrenomonadales</taxon>
        <taxon>Geminigeraceae</taxon>
        <taxon>Guillardia</taxon>
    </lineage>
</organism>
<reference evidence="2 4" key="1">
    <citation type="journal article" date="2012" name="Nature">
        <title>Algal genomes reveal evolutionary mosaicism and the fate of nucleomorphs.</title>
        <authorList>
            <consortium name="DOE Joint Genome Institute"/>
            <person name="Curtis B.A."/>
            <person name="Tanifuji G."/>
            <person name="Burki F."/>
            <person name="Gruber A."/>
            <person name="Irimia M."/>
            <person name="Maruyama S."/>
            <person name="Arias M.C."/>
            <person name="Ball S.G."/>
            <person name="Gile G.H."/>
            <person name="Hirakawa Y."/>
            <person name="Hopkins J.F."/>
            <person name="Kuo A."/>
            <person name="Rensing S.A."/>
            <person name="Schmutz J."/>
            <person name="Symeonidi A."/>
            <person name="Elias M."/>
            <person name="Eveleigh R.J."/>
            <person name="Herman E.K."/>
            <person name="Klute M.J."/>
            <person name="Nakayama T."/>
            <person name="Obornik M."/>
            <person name="Reyes-Prieto A."/>
            <person name="Armbrust E.V."/>
            <person name="Aves S.J."/>
            <person name="Beiko R.G."/>
            <person name="Coutinho P."/>
            <person name="Dacks J.B."/>
            <person name="Durnford D.G."/>
            <person name="Fast N.M."/>
            <person name="Green B.R."/>
            <person name="Grisdale C.J."/>
            <person name="Hempel F."/>
            <person name="Henrissat B."/>
            <person name="Hoppner M.P."/>
            <person name="Ishida K."/>
            <person name="Kim E."/>
            <person name="Koreny L."/>
            <person name="Kroth P.G."/>
            <person name="Liu Y."/>
            <person name="Malik S.B."/>
            <person name="Maier U.G."/>
            <person name="McRose D."/>
            <person name="Mock T."/>
            <person name="Neilson J.A."/>
            <person name="Onodera N.T."/>
            <person name="Poole A.M."/>
            <person name="Pritham E.J."/>
            <person name="Richards T.A."/>
            <person name="Rocap G."/>
            <person name="Roy S.W."/>
            <person name="Sarai C."/>
            <person name="Schaack S."/>
            <person name="Shirato S."/>
            <person name="Slamovits C.H."/>
            <person name="Spencer D.F."/>
            <person name="Suzuki S."/>
            <person name="Worden A.Z."/>
            <person name="Zauner S."/>
            <person name="Barry K."/>
            <person name="Bell C."/>
            <person name="Bharti A.K."/>
            <person name="Crow J.A."/>
            <person name="Grimwood J."/>
            <person name="Kramer R."/>
            <person name="Lindquist E."/>
            <person name="Lucas S."/>
            <person name="Salamov A."/>
            <person name="McFadden G.I."/>
            <person name="Lane C.E."/>
            <person name="Keeling P.J."/>
            <person name="Gray M.W."/>
            <person name="Grigoriev I.V."/>
            <person name="Archibald J.M."/>
        </authorList>
    </citation>
    <scope>NUCLEOTIDE SEQUENCE</scope>
    <source>
        <strain evidence="2 4">CCMP2712</strain>
    </source>
</reference>
<reference evidence="3" key="3">
    <citation type="submission" date="2016-03" db="UniProtKB">
        <authorList>
            <consortium name="EnsemblProtists"/>
        </authorList>
    </citation>
    <scope>IDENTIFICATION</scope>
</reference>
<dbReference type="OrthoDB" id="44362at2759"/>
<evidence type="ECO:0008006" key="5">
    <source>
        <dbReference type="Google" id="ProtNLM"/>
    </source>
</evidence>
<dbReference type="SUPFAM" id="SSF48371">
    <property type="entry name" value="ARM repeat"/>
    <property type="match status" value="1"/>
</dbReference>
<evidence type="ECO:0000313" key="2">
    <source>
        <dbReference type="EMBL" id="EKX32149.1"/>
    </source>
</evidence>
<dbReference type="InterPro" id="IPR016024">
    <property type="entry name" value="ARM-type_fold"/>
</dbReference>
<sequence length="332" mass="36530">MLGEHDEMLREDNVEEELKGNEEEAWVAGAIEAMISAMKRGSVNEKLARAGSLINLSRGNSDNNSLIFEAEGVPAIVDAMCAHRNNLVIQKLACQALNSKFANIFLIAKADGVSAIIAAMRALYAHPDSCAIQELACKALKDLTANEEIVGLILGAGGIPAIVAAMRTHLDRLEVQKKGCLVILSLIEMEYEFYGEIISRILEQGAIPVLVAAMRAHHNCPAMQSLACNIFSKLNQENQMNEDGKVQIRETGGIAAIVAAIRAHPDDREMHDIGWMALMSLHRRASYDDETFQPWEWLEPWDQSGGNQLAIVLGLETRARLTGYRRKPKLYG</sequence>
<dbReference type="GeneID" id="17288870"/>